<dbReference type="EMBL" id="JARVLH010000006">
    <property type="protein sequence ID" value="MEX5285873.1"/>
    <property type="molecule type" value="Genomic_DNA"/>
</dbReference>
<keyword evidence="4" id="KW-1185">Reference proteome</keyword>
<dbReference type="Gene3D" id="3.40.50.20">
    <property type="match status" value="1"/>
</dbReference>
<dbReference type="InterPro" id="IPR005479">
    <property type="entry name" value="CPAse_ATP-bd"/>
</dbReference>
<dbReference type="RefSeq" id="WP_368847595.1">
    <property type="nucleotide sequence ID" value="NZ_CP194411.1"/>
</dbReference>
<protein>
    <submittedName>
        <fullName evidence="3">ATP-grasp domain-containing protein</fullName>
    </submittedName>
</protein>
<evidence type="ECO:0000256" key="1">
    <source>
        <dbReference type="PROSITE-ProRule" id="PRU00409"/>
    </source>
</evidence>
<dbReference type="PROSITE" id="PS50975">
    <property type="entry name" value="ATP_GRASP"/>
    <property type="match status" value="1"/>
</dbReference>
<proteinExistence type="predicted"/>
<feature type="domain" description="ATP-grasp" evidence="2">
    <location>
        <begin position="265"/>
        <end position="309"/>
    </location>
</feature>
<sequence>MRVWFNQWFSTAYHLIRMMKDGSPSRFSFIGSSRNSDALYKLQCEEWYQEPDIPDGEAYVEFALDFCREHRIDVFFPRRGLTLLSHQREQFREQGTVLAAGEASVMEMLDDKAATYEFFRAREPALVPEYRLARSYEEFRAAYEELRRLCRRVCYKLAEDEGATTFRVIDETLLEPGDIRRKPGMKVTWEMASACLSGYDFQVPMLLMPYLEGQEISVDCLRTKQGDIIIPRFKTDHRYSEIRYDEERIAESRRILDALGLDVPVNIQFRSDGERYYLLEINPRMSGGLQLSCLAAGINVPDIAVSQMIGVEKAWQYADRSKVYRVANLETPQLLACF</sequence>
<comment type="caution">
    <text evidence="3">The sequence shown here is derived from an EMBL/GenBank/DDBJ whole genome shotgun (WGS) entry which is preliminary data.</text>
</comment>
<dbReference type="Pfam" id="PF15632">
    <property type="entry name" value="ATPgrasp_Ter"/>
    <property type="match status" value="1"/>
</dbReference>
<name>A0ABV3X6P5_9FIRM</name>
<dbReference type="SUPFAM" id="SSF56059">
    <property type="entry name" value="Glutathione synthetase ATP-binding domain-like"/>
    <property type="match status" value="1"/>
</dbReference>
<evidence type="ECO:0000259" key="2">
    <source>
        <dbReference type="PROSITE" id="PS50975"/>
    </source>
</evidence>
<organism evidence="3 4">
    <name type="scientific">Selenomonas sputigena</name>
    <dbReference type="NCBI Taxonomy" id="69823"/>
    <lineage>
        <taxon>Bacteria</taxon>
        <taxon>Bacillati</taxon>
        <taxon>Bacillota</taxon>
        <taxon>Negativicutes</taxon>
        <taxon>Selenomonadales</taxon>
        <taxon>Selenomonadaceae</taxon>
        <taxon>Selenomonas</taxon>
    </lineage>
</organism>
<keyword evidence="1" id="KW-0067">ATP-binding</keyword>
<dbReference type="PROSITE" id="PS00867">
    <property type="entry name" value="CPSASE_2"/>
    <property type="match status" value="1"/>
</dbReference>
<dbReference type="Gene3D" id="3.30.470.20">
    <property type="entry name" value="ATP-grasp fold, B domain"/>
    <property type="match status" value="1"/>
</dbReference>
<accession>A0ABV3X6P5</accession>
<reference evidence="3 4" key="1">
    <citation type="submission" date="2023-04" db="EMBL/GenBank/DDBJ databases">
        <title>Genome Sequence of Selenomonas sputigena ATCC 33150.</title>
        <authorList>
            <person name="Miller D.P."/>
            <person name="Anvari S."/>
            <person name="Polson S.W."/>
            <person name="Macdonald M."/>
            <person name="Mcdowell J.V."/>
        </authorList>
    </citation>
    <scope>NUCLEOTIDE SEQUENCE [LARGE SCALE GENOMIC DNA]</scope>
    <source>
        <strain evidence="3 4">ATCC 33150</strain>
    </source>
</reference>
<dbReference type="InterPro" id="IPR011761">
    <property type="entry name" value="ATP-grasp"/>
</dbReference>
<evidence type="ECO:0000313" key="3">
    <source>
        <dbReference type="EMBL" id="MEX5285873.1"/>
    </source>
</evidence>
<dbReference type="Proteomes" id="UP001559623">
    <property type="component" value="Unassembled WGS sequence"/>
</dbReference>
<keyword evidence="1" id="KW-0547">Nucleotide-binding</keyword>
<gene>
    <name evidence="3" type="ORF">QCO44_09565</name>
</gene>
<evidence type="ECO:0000313" key="4">
    <source>
        <dbReference type="Proteomes" id="UP001559623"/>
    </source>
</evidence>